<dbReference type="EMBL" id="QQXK01000020">
    <property type="protein sequence ID" value="RII41822.1"/>
    <property type="molecule type" value="Genomic_DNA"/>
</dbReference>
<protein>
    <submittedName>
        <fullName evidence="2">Uncharacterized protein</fullName>
    </submittedName>
</protein>
<comment type="caution">
    <text evidence="2">The sequence shown here is derived from an EMBL/GenBank/DDBJ whole genome shotgun (WGS) entry which is preliminary data.</text>
</comment>
<evidence type="ECO:0000313" key="2">
    <source>
        <dbReference type="EMBL" id="RII41822.1"/>
    </source>
</evidence>
<dbReference type="Proteomes" id="UP000265419">
    <property type="component" value="Unassembled WGS sequence"/>
</dbReference>
<gene>
    <name evidence="2" type="ORF">DWB68_10525</name>
</gene>
<feature type="region of interest" description="Disordered" evidence="1">
    <location>
        <begin position="105"/>
        <end position="176"/>
    </location>
</feature>
<keyword evidence="3" id="KW-1185">Reference proteome</keyword>
<name>A0A399JCS2_9MICC</name>
<reference evidence="2 3" key="1">
    <citation type="submission" date="2018-07" db="EMBL/GenBank/DDBJ databases">
        <title>Arthrobacter sp. nov., isolated from raw cow's milk with high bacterial count.</title>
        <authorList>
            <person name="Hahne J."/>
            <person name="Isele D."/>
            <person name="Lipski A."/>
        </authorList>
    </citation>
    <scope>NUCLEOTIDE SEQUENCE [LARGE SCALE GENOMIC DNA]</scope>
    <source>
        <strain evidence="2 3">JZ R-35</strain>
    </source>
</reference>
<sequence>MDFWLWLVLGLVVAVGGASFWLRGLRRRNAQSFSAALTPERAQAASARLSETQHREVYRFLAADNVLSAAQAIKLATGAGVRESLLDAQALRSFPQVWVAPAAAASAASEQEPSGPAASDTPQPAAGEPDAGTLAAPSGPAAQASEPEASASPEAAALEAQTSAAETSGDGTETGEWVIPDHWADEYGGENTSELNMELTRLDGDELRRFSTLELPAAERDQFMSQLRDGEFSEAAGLIAERMGADAASVEEALRANLEAGPEHVQGISLRFDLGNGQQVDFSTQALPEDERESFFSALRAGDLVAAAQLVSRHTGISPEQALGMLESFRHRRE</sequence>
<feature type="compositionally biased region" description="Low complexity" evidence="1">
    <location>
        <begin position="105"/>
        <end position="119"/>
    </location>
</feature>
<evidence type="ECO:0000313" key="3">
    <source>
        <dbReference type="Proteomes" id="UP000265419"/>
    </source>
</evidence>
<organism evidence="2 3">
    <name type="scientific">Galactobacter valiniphilus</name>
    <dbReference type="NCBI Taxonomy" id="2676122"/>
    <lineage>
        <taxon>Bacteria</taxon>
        <taxon>Bacillati</taxon>
        <taxon>Actinomycetota</taxon>
        <taxon>Actinomycetes</taxon>
        <taxon>Micrococcales</taxon>
        <taxon>Micrococcaceae</taxon>
        <taxon>Galactobacter</taxon>
    </lineage>
</organism>
<accession>A0A399JCS2</accession>
<proteinExistence type="predicted"/>
<dbReference type="RefSeq" id="WP_119425097.1">
    <property type="nucleotide sequence ID" value="NZ_QQXK01000020.1"/>
</dbReference>
<evidence type="ECO:0000256" key="1">
    <source>
        <dbReference type="SAM" id="MobiDB-lite"/>
    </source>
</evidence>
<feature type="compositionally biased region" description="Low complexity" evidence="1">
    <location>
        <begin position="135"/>
        <end position="168"/>
    </location>
</feature>
<dbReference type="AlphaFoldDB" id="A0A399JCS2"/>